<evidence type="ECO:0000313" key="2">
    <source>
        <dbReference type="Proteomes" id="UP000054709"/>
    </source>
</evidence>
<organism evidence="1 2">
    <name type="scientific">Paenibacillus etheri</name>
    <dbReference type="NCBI Taxonomy" id="1306852"/>
    <lineage>
        <taxon>Bacteria</taxon>
        <taxon>Bacillati</taxon>
        <taxon>Bacillota</taxon>
        <taxon>Bacilli</taxon>
        <taxon>Bacillales</taxon>
        <taxon>Paenibacillaceae</taxon>
        <taxon>Paenibacillus</taxon>
    </lineage>
</organism>
<proteinExistence type="predicted"/>
<reference evidence="1 2" key="1">
    <citation type="journal article" date="2015" name="Int. Biodeterior. Biodegradation">
        <title>Physiological and genetic screening methods for the isolation of methyl tert-butyl ether-degrading bacteria for bioremediation purposes.</title>
        <authorList>
            <person name="Guisado I.M."/>
            <person name="Purswani J."/>
            <person name="Gonzalez Lopez J."/>
            <person name="Pozo C."/>
        </authorList>
    </citation>
    <scope>NUCLEOTIDE SEQUENCE [LARGE SCALE GENOMIC DNA]</scope>
    <source>
        <strain evidence="1 2">SH7</strain>
    </source>
</reference>
<gene>
    <name evidence="1" type="ORF">UQ64_14190</name>
</gene>
<accession>A0A0W1AZB4</accession>
<comment type="caution">
    <text evidence="1">The sequence shown here is derived from an EMBL/GenBank/DDBJ whole genome shotgun (WGS) entry which is preliminary data.</text>
</comment>
<sequence length="72" mass="8509">MKIQIGQRIEIVYKDRSGKITQRIIDVNGIRNGRISLYTTYSQNPYFVHMSMGWEKPCLVLILSRCCRWTKT</sequence>
<evidence type="ECO:0000313" key="1">
    <source>
        <dbReference type="EMBL" id="KTD86607.1"/>
    </source>
</evidence>
<name>A0A0W1AZB4_9BACL</name>
<protein>
    <submittedName>
        <fullName evidence="1">Uncharacterized protein</fullName>
    </submittedName>
</protein>
<dbReference type="Proteomes" id="UP000054709">
    <property type="component" value="Unassembled WGS sequence"/>
</dbReference>
<dbReference type="EMBL" id="LCZJ02000019">
    <property type="protein sequence ID" value="KTD86607.1"/>
    <property type="molecule type" value="Genomic_DNA"/>
</dbReference>
<dbReference type="AlphaFoldDB" id="A0A0W1AZB4"/>
<keyword evidence="2" id="KW-1185">Reference proteome</keyword>